<accession>A0ABQ4N338</accession>
<evidence type="ECO:0000313" key="1">
    <source>
        <dbReference type="EMBL" id="GIQ62597.1"/>
    </source>
</evidence>
<dbReference type="EMBL" id="BOVJ01000039">
    <property type="protein sequence ID" value="GIQ62597.1"/>
    <property type="molecule type" value="Genomic_DNA"/>
</dbReference>
<protein>
    <recommendedName>
        <fullName evidence="3">YopX protein domain-containing protein</fullName>
    </recommendedName>
</protein>
<dbReference type="Proteomes" id="UP000680304">
    <property type="component" value="Unassembled WGS sequence"/>
</dbReference>
<sequence length="137" mass="16244">MHRISAKVIAQQINQLIPNIKSGTLRFYGEWFGRPMDNNHRIIRADYQEQLLLIYFDNNETLYINFPEDFLISQEIFIIKNSKGLIWQWYYYGSEQINKNLRAYNYIVNNEAITSIKLEGHILNKVADENQPAIEIC</sequence>
<proteinExistence type="predicted"/>
<evidence type="ECO:0008006" key="3">
    <source>
        <dbReference type="Google" id="ProtNLM"/>
    </source>
</evidence>
<dbReference type="RefSeq" id="WP_213527922.1">
    <property type="nucleotide sequence ID" value="NZ_BOVJ01000039.1"/>
</dbReference>
<gene>
    <name evidence="1" type="ORF">PACILC2_11650</name>
</gene>
<reference evidence="1 2" key="1">
    <citation type="submission" date="2021-04" db="EMBL/GenBank/DDBJ databases">
        <title>Draft genome sequence of Paenibacillus cisolokensis, LC2-13A.</title>
        <authorList>
            <person name="Uke A."/>
            <person name="Chhe C."/>
            <person name="Baramee S."/>
            <person name="Kosugi A."/>
        </authorList>
    </citation>
    <scope>NUCLEOTIDE SEQUENCE [LARGE SCALE GENOMIC DNA]</scope>
    <source>
        <strain evidence="1 2">LC2-13A</strain>
    </source>
</reference>
<comment type="caution">
    <text evidence="1">The sequence shown here is derived from an EMBL/GenBank/DDBJ whole genome shotgun (WGS) entry which is preliminary data.</text>
</comment>
<organism evidence="1 2">
    <name type="scientific">Paenibacillus cisolokensis</name>
    <dbReference type="NCBI Taxonomy" id="1658519"/>
    <lineage>
        <taxon>Bacteria</taxon>
        <taxon>Bacillati</taxon>
        <taxon>Bacillota</taxon>
        <taxon>Bacilli</taxon>
        <taxon>Bacillales</taxon>
        <taxon>Paenibacillaceae</taxon>
        <taxon>Paenibacillus</taxon>
    </lineage>
</organism>
<keyword evidence="2" id="KW-1185">Reference proteome</keyword>
<name>A0ABQ4N338_9BACL</name>
<evidence type="ECO:0000313" key="2">
    <source>
        <dbReference type="Proteomes" id="UP000680304"/>
    </source>
</evidence>